<dbReference type="GO" id="GO:0003755">
    <property type="term" value="F:peptidyl-prolyl cis-trans isomerase activity"/>
    <property type="evidence" value="ECO:0007669"/>
    <property type="project" value="InterPro"/>
</dbReference>
<dbReference type="Gene3D" id="3.10.50.40">
    <property type="match status" value="1"/>
</dbReference>
<dbReference type="InterPro" id="IPR001179">
    <property type="entry name" value="PPIase_FKBP_dom"/>
</dbReference>
<dbReference type="Gene3D" id="3.30.70.1050">
    <property type="entry name" value="Trigger factor ribosome-binding domain"/>
    <property type="match status" value="1"/>
</dbReference>
<evidence type="ECO:0000259" key="1">
    <source>
        <dbReference type="Pfam" id="PF00254"/>
    </source>
</evidence>
<comment type="caution">
    <text evidence="3">The sequence shown here is derived from an EMBL/GenBank/DDBJ whole genome shotgun (WGS) entry which is preliminary data.</text>
</comment>
<gene>
    <name evidence="3" type="ORF">S06H3_34790</name>
</gene>
<dbReference type="GO" id="GO:0051083">
    <property type="term" value="P:'de novo' cotranslational protein folding"/>
    <property type="evidence" value="ECO:0007669"/>
    <property type="project" value="TreeGrafter"/>
</dbReference>
<dbReference type="PANTHER" id="PTHR30560:SF3">
    <property type="entry name" value="TRIGGER FACTOR-LIKE PROTEIN TIG, CHLOROPLASTIC"/>
    <property type="match status" value="1"/>
</dbReference>
<proteinExistence type="predicted"/>
<accession>X1LIB4</accession>
<dbReference type="SUPFAM" id="SSF54534">
    <property type="entry name" value="FKBP-like"/>
    <property type="match status" value="1"/>
</dbReference>
<dbReference type="PANTHER" id="PTHR30560">
    <property type="entry name" value="TRIGGER FACTOR CHAPERONE AND PEPTIDYL-PROLYL CIS/TRANS ISOMERASE"/>
    <property type="match status" value="1"/>
</dbReference>
<reference evidence="3" key="1">
    <citation type="journal article" date="2014" name="Front. Microbiol.">
        <title>High frequency of phylogenetically diverse reductive dehalogenase-homologous genes in deep subseafloor sedimentary metagenomes.</title>
        <authorList>
            <person name="Kawai M."/>
            <person name="Futagami T."/>
            <person name="Toyoda A."/>
            <person name="Takaki Y."/>
            <person name="Nishi S."/>
            <person name="Hori S."/>
            <person name="Arai W."/>
            <person name="Tsubouchi T."/>
            <person name="Morono Y."/>
            <person name="Uchiyama I."/>
            <person name="Ito T."/>
            <person name="Fujiyama A."/>
            <person name="Inagaki F."/>
            <person name="Takami H."/>
        </authorList>
    </citation>
    <scope>NUCLEOTIDE SEQUENCE</scope>
    <source>
        <strain evidence="3">Expedition CK06-06</strain>
    </source>
</reference>
<dbReference type="GO" id="GO:0043335">
    <property type="term" value="P:protein unfolding"/>
    <property type="evidence" value="ECO:0007669"/>
    <property type="project" value="TreeGrafter"/>
</dbReference>
<feature type="domain" description="Trigger factor ribosome-binding bacterial" evidence="2">
    <location>
        <begin position="13"/>
        <end position="153"/>
    </location>
</feature>
<dbReference type="InterPro" id="IPR046357">
    <property type="entry name" value="PPIase_dom_sf"/>
</dbReference>
<evidence type="ECO:0000259" key="2">
    <source>
        <dbReference type="Pfam" id="PF05697"/>
    </source>
</evidence>
<feature type="domain" description="PPIase FKBP-type" evidence="1">
    <location>
        <begin position="170"/>
        <end position="239"/>
    </location>
</feature>
<organism evidence="3">
    <name type="scientific">marine sediment metagenome</name>
    <dbReference type="NCBI Taxonomy" id="412755"/>
    <lineage>
        <taxon>unclassified sequences</taxon>
        <taxon>metagenomes</taxon>
        <taxon>ecological metagenomes</taxon>
    </lineage>
</organism>
<dbReference type="Pfam" id="PF00254">
    <property type="entry name" value="FKBP_C"/>
    <property type="match status" value="1"/>
</dbReference>
<dbReference type="NCBIfam" id="TIGR00115">
    <property type="entry name" value="tig"/>
    <property type="match status" value="1"/>
</dbReference>
<dbReference type="InterPro" id="IPR005215">
    <property type="entry name" value="Trig_fac"/>
</dbReference>
<dbReference type="AlphaFoldDB" id="X1LIB4"/>
<dbReference type="InterPro" id="IPR008881">
    <property type="entry name" value="Trigger_fac_ribosome-bd_bac"/>
</dbReference>
<dbReference type="SUPFAM" id="SSF102735">
    <property type="entry name" value="Trigger factor ribosome-binding domain"/>
    <property type="match status" value="1"/>
</dbReference>
<feature type="non-terminal residue" evidence="3">
    <location>
        <position position="274"/>
    </location>
</feature>
<dbReference type="GO" id="GO:0015031">
    <property type="term" value="P:protein transport"/>
    <property type="evidence" value="ECO:0007669"/>
    <property type="project" value="InterPro"/>
</dbReference>
<dbReference type="GO" id="GO:0044183">
    <property type="term" value="F:protein folding chaperone"/>
    <property type="evidence" value="ECO:0007669"/>
    <property type="project" value="TreeGrafter"/>
</dbReference>
<evidence type="ECO:0000313" key="3">
    <source>
        <dbReference type="EMBL" id="GAI18853.1"/>
    </source>
</evidence>
<protein>
    <submittedName>
        <fullName evidence="3">Uncharacterized protein</fullName>
    </submittedName>
</protein>
<name>X1LIB4_9ZZZZ</name>
<dbReference type="InterPro" id="IPR036611">
    <property type="entry name" value="Trigger_fac_ribosome-bd_sf"/>
</dbReference>
<feature type="non-terminal residue" evidence="3">
    <location>
        <position position="1"/>
    </location>
</feature>
<dbReference type="GO" id="GO:0043022">
    <property type="term" value="F:ribosome binding"/>
    <property type="evidence" value="ECO:0007669"/>
    <property type="project" value="TreeGrafter"/>
</dbReference>
<sequence>EGITSTPAGGRVKITNEKTENRQAFLTIEMEPAEVEESLAASYHRLVKKTRIPGFRKGKAPRAVLERYLGKESLFEEAINELIPKAYENAVKEQEIEAIARPQIEVTQTDPVVFKAIVPLTPTIEIGDYHSIKVESEPVKLDEDEVNATIEQLSHQQATWEPVDRPVDFNDLVTLDVDSNIEDKPFVNQKGVQYQVLRGISLPAPGFAEQLAGMKRDEEKEFSLQFPSEYTKSELAGKEPSFKVKVTEIKQERLPELNDEFAKAISPDLETLAA</sequence>
<dbReference type="Pfam" id="PF05697">
    <property type="entry name" value="Trigger_N"/>
    <property type="match status" value="1"/>
</dbReference>
<dbReference type="EMBL" id="BARV01020921">
    <property type="protein sequence ID" value="GAI18853.1"/>
    <property type="molecule type" value="Genomic_DNA"/>
</dbReference>